<dbReference type="InterPro" id="IPR054261">
    <property type="entry name" value="DUF6992"/>
</dbReference>
<protein>
    <submittedName>
        <fullName evidence="2">Uncharacterized protein</fullName>
    </submittedName>
</protein>
<dbReference type="AlphaFoldDB" id="A0A832DKL3"/>
<feature type="transmembrane region" description="Helical" evidence="1">
    <location>
        <begin position="50"/>
        <end position="71"/>
    </location>
</feature>
<dbReference type="Pfam" id="PF22503">
    <property type="entry name" value="DUF6992"/>
    <property type="match status" value="1"/>
</dbReference>
<dbReference type="EMBL" id="DSVI01000008">
    <property type="protein sequence ID" value="HGT47759.1"/>
    <property type="molecule type" value="Genomic_DNA"/>
</dbReference>
<feature type="transmembrane region" description="Helical" evidence="1">
    <location>
        <begin position="163"/>
        <end position="181"/>
    </location>
</feature>
<proteinExistence type="predicted"/>
<reference evidence="2" key="1">
    <citation type="journal article" date="2020" name="mSystems">
        <title>Genome- and Community-Level Interaction Insights into Carbon Utilization and Element Cycling Functions of Hydrothermarchaeota in Hydrothermal Sediment.</title>
        <authorList>
            <person name="Zhou Z."/>
            <person name="Liu Y."/>
            <person name="Xu W."/>
            <person name="Pan J."/>
            <person name="Luo Z.H."/>
            <person name="Li M."/>
        </authorList>
    </citation>
    <scope>NUCLEOTIDE SEQUENCE [LARGE SCALE GENOMIC DNA]</scope>
    <source>
        <strain evidence="2">SpSt-500</strain>
    </source>
</reference>
<keyword evidence="1" id="KW-0472">Membrane</keyword>
<evidence type="ECO:0000313" key="2">
    <source>
        <dbReference type="EMBL" id="HGT47759.1"/>
    </source>
</evidence>
<feature type="transmembrane region" description="Helical" evidence="1">
    <location>
        <begin position="122"/>
        <end position="143"/>
    </location>
</feature>
<name>A0A832DKL3_9BACT</name>
<evidence type="ECO:0000256" key="1">
    <source>
        <dbReference type="SAM" id="Phobius"/>
    </source>
</evidence>
<sequence>MKNLTLKISYNLYPLIILFLFLASESVFSQNDSTLHLQNFQMERKDINETAMLVLGGWAVGNILVGTYGNFKATGETKYFHQFNAMWNVVNLGIAAFGYFTAVNSEPSQMTNLEIIKDFNSLQNFLLLNAGLDVAYIATGLYLKEKSKNSSSAERLRGYGNSLLLQGGFLLLFDVTLFFIHQNNANINLYPHLESFLASGVGVGVNLKL</sequence>
<accession>A0A832DKL3</accession>
<feature type="transmembrane region" description="Helical" evidence="1">
    <location>
        <begin position="12"/>
        <end position="30"/>
    </location>
</feature>
<keyword evidence="1" id="KW-0812">Transmembrane</keyword>
<feature type="transmembrane region" description="Helical" evidence="1">
    <location>
        <begin position="83"/>
        <end position="102"/>
    </location>
</feature>
<organism evidence="2">
    <name type="scientific">Ignavibacterium album</name>
    <dbReference type="NCBI Taxonomy" id="591197"/>
    <lineage>
        <taxon>Bacteria</taxon>
        <taxon>Pseudomonadati</taxon>
        <taxon>Ignavibacteriota</taxon>
        <taxon>Ignavibacteria</taxon>
        <taxon>Ignavibacteriales</taxon>
        <taxon>Ignavibacteriaceae</taxon>
        <taxon>Ignavibacterium</taxon>
    </lineage>
</organism>
<keyword evidence="1" id="KW-1133">Transmembrane helix</keyword>
<comment type="caution">
    <text evidence="2">The sequence shown here is derived from an EMBL/GenBank/DDBJ whole genome shotgun (WGS) entry which is preliminary data.</text>
</comment>
<gene>
    <name evidence="2" type="ORF">ENS56_06970</name>
</gene>